<reference evidence="2 3" key="1">
    <citation type="journal article" date="2013" name="Genome Announc.">
        <title>Draft Genome Sequences of Two Pairs of Human Intestinal Bifidobacterium longum subsp. longum Strains, 44B and 1-6B and 35B and 2-2B, Consecutively Isolated from Two Children after a 5-Year Time Period.</title>
        <authorList>
            <person name="Shkoporov A.N."/>
            <person name="Efimov B.A."/>
            <person name="Khokhlova E.V."/>
            <person name="Chaplin A.V."/>
            <person name="Kafarskaya L.I."/>
            <person name="Durkin A.S."/>
            <person name="McCorrison J."/>
            <person name="Torralba M."/>
            <person name="Gillis M."/>
            <person name="Sutton G."/>
            <person name="Weibel D.B."/>
            <person name="Nelson K.E."/>
            <person name="Smeianov V.V."/>
        </authorList>
    </citation>
    <scope>NUCLEOTIDE SEQUENCE [LARGE SCALE GENOMIC DNA]</scope>
    <source>
        <strain evidence="2 3">2-2B</strain>
    </source>
</reference>
<protein>
    <submittedName>
        <fullName evidence="2">Uncharacterized protein</fullName>
    </submittedName>
</protein>
<dbReference type="RefSeq" id="WP_007058348.1">
    <property type="nucleotide sequence ID" value="NZ_AJTJ01000115.1"/>
</dbReference>
<name>A0AAV3FJ14_BIFLL</name>
<comment type="caution">
    <text evidence="2">The sequence shown here is derived from an EMBL/GenBank/DDBJ whole genome shotgun (WGS) entry which is preliminary data.</text>
</comment>
<dbReference type="Proteomes" id="UP000005929">
    <property type="component" value="Unassembled WGS sequence"/>
</dbReference>
<gene>
    <name evidence="2" type="ORF">HMPREF1315_0710</name>
</gene>
<dbReference type="AlphaFoldDB" id="A0AAV3FJ14"/>
<sequence length="129" mass="14314">MGYMEKLAAEKKAVKALYDKGMENLTDDEATELKNRFEEAKRLQERVDLFKGVNDLNVDDVKPEAKTAPAAKTLGDLYAQELKKAGMTVIGTKAHPFGFRASSRPRPTCTWRAPARLAPDTSRSSPRST</sequence>
<dbReference type="EMBL" id="AJTJ01000115">
    <property type="protein sequence ID" value="EIJ22966.1"/>
    <property type="molecule type" value="Genomic_DNA"/>
</dbReference>
<proteinExistence type="predicted"/>
<accession>A0AAV3FJ14</accession>
<evidence type="ECO:0000313" key="2">
    <source>
        <dbReference type="EMBL" id="EIJ22966.1"/>
    </source>
</evidence>
<feature type="region of interest" description="Disordered" evidence="1">
    <location>
        <begin position="97"/>
        <end position="129"/>
    </location>
</feature>
<organism evidence="2 3">
    <name type="scientific">Bifidobacterium longum subsp. longum 2-2B</name>
    <dbReference type="NCBI Taxonomy" id="1161745"/>
    <lineage>
        <taxon>Bacteria</taxon>
        <taxon>Bacillati</taxon>
        <taxon>Actinomycetota</taxon>
        <taxon>Actinomycetes</taxon>
        <taxon>Bifidobacteriales</taxon>
        <taxon>Bifidobacteriaceae</taxon>
        <taxon>Bifidobacterium</taxon>
    </lineage>
</organism>
<evidence type="ECO:0000313" key="3">
    <source>
        <dbReference type="Proteomes" id="UP000005929"/>
    </source>
</evidence>
<evidence type="ECO:0000256" key="1">
    <source>
        <dbReference type="SAM" id="MobiDB-lite"/>
    </source>
</evidence>